<dbReference type="Gene3D" id="3.30.300.130">
    <property type="entry name" value="Fe-S cluster assembly (FSCA)"/>
    <property type="match status" value="1"/>
</dbReference>
<proteinExistence type="predicted"/>
<dbReference type="AlphaFoldDB" id="A0A3S0KCQ8"/>
<dbReference type="PANTHER" id="PTHR42831">
    <property type="entry name" value="FE-S PROTEIN MATURATION AUXILIARY FACTOR YITW"/>
    <property type="match status" value="1"/>
</dbReference>
<dbReference type="OrthoDB" id="3684942at2"/>
<dbReference type="InterPro" id="IPR034904">
    <property type="entry name" value="FSCA_dom_sf"/>
</dbReference>
<name>A0A3S0KCQ8_9PROT</name>
<dbReference type="EMBL" id="RXMA01000004">
    <property type="protein sequence ID" value="RTR22441.1"/>
    <property type="molecule type" value="Genomic_DNA"/>
</dbReference>
<dbReference type="Proteomes" id="UP000277007">
    <property type="component" value="Unassembled WGS sequence"/>
</dbReference>
<comment type="caution">
    <text evidence="3">The sequence shown here is derived from an EMBL/GenBank/DDBJ whole genome shotgun (WGS) entry which is preliminary data.</text>
</comment>
<evidence type="ECO:0000259" key="2">
    <source>
        <dbReference type="Pfam" id="PF23451"/>
    </source>
</evidence>
<dbReference type="InterPro" id="IPR002744">
    <property type="entry name" value="MIP18-like"/>
</dbReference>
<evidence type="ECO:0000313" key="4">
    <source>
        <dbReference type="Proteomes" id="UP000277007"/>
    </source>
</evidence>
<evidence type="ECO:0000259" key="1">
    <source>
        <dbReference type="Pfam" id="PF01883"/>
    </source>
</evidence>
<feature type="domain" description="MIP18 family-like" evidence="1">
    <location>
        <begin position="29"/>
        <end position="103"/>
    </location>
</feature>
<sequence>MAQAEQAGRADAGCWGPEPGADPLVLTAWTALAGVMDPEIPVLSVVDLGIVRSVERLDDGAGDGRCDGRLAVTVTPTYSGCPATGVIVLEVETALARAGLDATVRVVIAPPWTTDWISDTGRAKLAEVGIVPPPAAGKRALTAPLEAIACPLCGSTDTAQISRFGSTACKALHRCNACLEPFDVFKCH</sequence>
<dbReference type="PANTHER" id="PTHR42831:SF3">
    <property type="entry name" value="1,2-PHENYLACETYL-COA EPOXIDASE, SUBUNIT D-RELATED"/>
    <property type="match status" value="1"/>
</dbReference>
<dbReference type="SUPFAM" id="SSF117916">
    <property type="entry name" value="Fe-S cluster assembly (FSCA) domain-like"/>
    <property type="match status" value="1"/>
</dbReference>
<dbReference type="InterPro" id="IPR052339">
    <property type="entry name" value="Fe-S_Maturation_MIP18"/>
</dbReference>
<reference evidence="3 4" key="1">
    <citation type="submission" date="2018-12" db="EMBL/GenBank/DDBJ databases">
        <authorList>
            <person name="Yang Y."/>
        </authorList>
    </citation>
    <scope>NUCLEOTIDE SEQUENCE [LARGE SCALE GENOMIC DNA]</scope>
    <source>
        <strain evidence="3 4">L-25-5w-1</strain>
    </source>
</reference>
<dbReference type="InterPro" id="IPR056572">
    <property type="entry name" value="Zn_ribbon_PaaD"/>
</dbReference>
<dbReference type="RefSeq" id="WP_126613237.1">
    <property type="nucleotide sequence ID" value="NZ_JBHUCY010000053.1"/>
</dbReference>
<evidence type="ECO:0000313" key="3">
    <source>
        <dbReference type="EMBL" id="RTR22441.1"/>
    </source>
</evidence>
<dbReference type="InterPro" id="IPR011883">
    <property type="entry name" value="PaaD-like"/>
</dbReference>
<keyword evidence="4" id="KW-1185">Reference proteome</keyword>
<dbReference type="Pfam" id="PF23451">
    <property type="entry name" value="Zn_ribbon_PaaD"/>
    <property type="match status" value="1"/>
</dbReference>
<feature type="domain" description="PaaD zinc beta ribbon" evidence="2">
    <location>
        <begin position="138"/>
        <end position="186"/>
    </location>
</feature>
<dbReference type="NCBIfam" id="TIGR02159">
    <property type="entry name" value="PA_CoA_Oxy4"/>
    <property type="match status" value="1"/>
</dbReference>
<gene>
    <name evidence="3" type="primary">paaJ</name>
    <name evidence="3" type="ORF">EJ903_06340</name>
</gene>
<dbReference type="Pfam" id="PF01883">
    <property type="entry name" value="FeS_assembly_P"/>
    <property type="match status" value="1"/>
</dbReference>
<protein>
    <submittedName>
        <fullName evidence="3">Phenylacetate-CoA oxygenase subunit PaaJ</fullName>
    </submittedName>
</protein>
<accession>A0A3S0KCQ8</accession>
<organism evidence="3 4">
    <name type="scientific">Azospirillum griseum</name>
    <dbReference type="NCBI Taxonomy" id="2496639"/>
    <lineage>
        <taxon>Bacteria</taxon>
        <taxon>Pseudomonadati</taxon>
        <taxon>Pseudomonadota</taxon>
        <taxon>Alphaproteobacteria</taxon>
        <taxon>Rhodospirillales</taxon>
        <taxon>Azospirillaceae</taxon>
        <taxon>Azospirillum</taxon>
    </lineage>
</organism>